<name>A0A8J2SKJ7_9STRA</name>
<dbReference type="EMBL" id="CAKKNE010000002">
    <property type="protein sequence ID" value="CAH0368164.1"/>
    <property type="molecule type" value="Genomic_DNA"/>
</dbReference>
<reference evidence="2" key="1">
    <citation type="submission" date="2021-11" db="EMBL/GenBank/DDBJ databases">
        <authorList>
            <consortium name="Genoscope - CEA"/>
            <person name="William W."/>
        </authorList>
    </citation>
    <scope>NUCLEOTIDE SEQUENCE</scope>
</reference>
<feature type="compositionally biased region" description="Acidic residues" evidence="1">
    <location>
        <begin position="386"/>
        <end position="416"/>
    </location>
</feature>
<evidence type="ECO:0000313" key="2">
    <source>
        <dbReference type="EMBL" id="CAH0368164.1"/>
    </source>
</evidence>
<proteinExistence type="predicted"/>
<feature type="compositionally biased region" description="Acidic residues" evidence="1">
    <location>
        <begin position="442"/>
        <end position="451"/>
    </location>
</feature>
<evidence type="ECO:0000256" key="1">
    <source>
        <dbReference type="SAM" id="MobiDB-lite"/>
    </source>
</evidence>
<sequence length="457" mass="50428">MEHPPPLPTTSLEDLPPPYLDYLDAAALCRLGYGTTKKQHYGVTSAVVRCATERDAVPLSTSTPPGARDALELLRRRERAVCWEPFGARSQFLQRRWRRGPTTPDDAPRDGDDDDEPPRPWRYRELRTTAAGLVLDGGGEMNFTGVHRPFGGVRRPTRIRFQYCAPARSASRGYCNVCFSSADAAHRALRFFRIGHPDVFSFLIPLWAGDRLQLWLPRSRYAVALAGPDEAAADAKHDVDCRLLWDVAGEIGAPALWMDVRVDGRRHHDGPLAMKLPPSYDGLRHVYLFNWVQDENTFVGTPPAQRPPSPVSNARCVISDLFVEDGPVDAEFLTNVRSEARRRAECFRHGVELEGVLQALGVGVQSAGTDPVIVVEGDPQAHTLGDFDERDADGSGDDDDGSIFSFDDDESGDGSDAESRSDFDEEDEEDEGVARPASFAEIVDDDVDVDEAPNLSV</sequence>
<evidence type="ECO:0000313" key="3">
    <source>
        <dbReference type="Proteomes" id="UP000789595"/>
    </source>
</evidence>
<gene>
    <name evidence="2" type="ORF">PECAL_2P12160</name>
</gene>
<dbReference type="OrthoDB" id="10658763at2759"/>
<feature type="region of interest" description="Disordered" evidence="1">
    <location>
        <begin position="94"/>
        <end position="121"/>
    </location>
</feature>
<dbReference type="AlphaFoldDB" id="A0A8J2SKJ7"/>
<keyword evidence="3" id="KW-1185">Reference proteome</keyword>
<comment type="caution">
    <text evidence="2">The sequence shown here is derived from an EMBL/GenBank/DDBJ whole genome shotgun (WGS) entry which is preliminary data.</text>
</comment>
<organism evidence="2 3">
    <name type="scientific">Pelagomonas calceolata</name>
    <dbReference type="NCBI Taxonomy" id="35677"/>
    <lineage>
        <taxon>Eukaryota</taxon>
        <taxon>Sar</taxon>
        <taxon>Stramenopiles</taxon>
        <taxon>Ochrophyta</taxon>
        <taxon>Pelagophyceae</taxon>
        <taxon>Pelagomonadales</taxon>
        <taxon>Pelagomonadaceae</taxon>
        <taxon>Pelagomonas</taxon>
    </lineage>
</organism>
<protein>
    <submittedName>
        <fullName evidence="2">Uncharacterized protein</fullName>
    </submittedName>
</protein>
<feature type="region of interest" description="Disordered" evidence="1">
    <location>
        <begin position="382"/>
        <end position="457"/>
    </location>
</feature>
<accession>A0A8J2SKJ7</accession>
<dbReference type="Proteomes" id="UP000789595">
    <property type="component" value="Unassembled WGS sequence"/>
</dbReference>